<evidence type="ECO:0000313" key="2">
    <source>
        <dbReference type="Proteomes" id="UP000195781"/>
    </source>
</evidence>
<proteinExistence type="predicted"/>
<dbReference type="PANTHER" id="PTHR38074:SF1">
    <property type="entry name" value="ALTERED INHERITANCE OF MITOCHONDRIA PROTEIN 24, MITOCHONDRIAL"/>
    <property type="match status" value="1"/>
</dbReference>
<gene>
    <name evidence="1" type="ORF">B5G02_04630</name>
</gene>
<keyword evidence="2" id="KW-1185">Reference proteome</keyword>
<dbReference type="PANTHER" id="PTHR38074">
    <property type="entry name" value="ALTERED INHERITANCE OF MITOCHONDRIA PROTEIN 24, MITOCHONDRIAL"/>
    <property type="match status" value="1"/>
</dbReference>
<dbReference type="Pfam" id="PF01987">
    <property type="entry name" value="AIM24"/>
    <property type="match status" value="1"/>
</dbReference>
<reference evidence="2" key="1">
    <citation type="submission" date="2017-04" db="EMBL/GenBank/DDBJ databases">
        <title>Function of individual gut microbiota members based on whole genome sequencing of pure cultures obtained from chicken caecum.</title>
        <authorList>
            <person name="Medvecky M."/>
            <person name="Cejkova D."/>
            <person name="Polansky O."/>
            <person name="Karasova D."/>
            <person name="Kubasova T."/>
            <person name="Cizek A."/>
            <person name="Rychlik I."/>
        </authorList>
    </citation>
    <scope>NUCLEOTIDE SEQUENCE [LARGE SCALE GENOMIC DNA]</scope>
    <source>
        <strain evidence="2">An5</strain>
    </source>
</reference>
<dbReference type="AlphaFoldDB" id="A0A1Y3XTM1"/>
<accession>A0A1Y3XTM1</accession>
<dbReference type="EMBL" id="NFIE01000008">
    <property type="protein sequence ID" value="OUN88855.1"/>
    <property type="molecule type" value="Genomic_DNA"/>
</dbReference>
<protein>
    <submittedName>
        <fullName evidence="1">Transcriptional regulator</fullName>
    </submittedName>
</protein>
<comment type="caution">
    <text evidence="1">The sequence shown here is derived from an EMBL/GenBank/DDBJ whole genome shotgun (WGS) entry which is preliminary data.</text>
</comment>
<dbReference type="OrthoDB" id="6048299at2"/>
<name>A0A1Y3XTM1_9ACTN</name>
<dbReference type="InterPro" id="IPR016031">
    <property type="entry name" value="Trp_RNA-bd_attenuator-like_dom"/>
</dbReference>
<dbReference type="InterPro" id="IPR036983">
    <property type="entry name" value="AIM24_sf"/>
</dbReference>
<sequence>MAYTIYNFLNNDDVKVLHQAGQYQVIQWDRDLSVAPWSAQEAWFASQMDVRRRQLVATLDGHTGVTLQAGAMQWTVGSVQASTGVKGVGDLLGKAVRGAVSQDSIIKPEYTGTGMLVCEPTWRHLLILDLSQWGGSVVLNDGLFLACDSTLHHDLQRRSNMSSALAGNEGLFNLRLDGQGFAVLESPCPQTEVIYIDLTNDEVKIDGNYALAWTSGLTFTVERSGKSLIGSAVGGEGLVNVYRGTGRIMMAPMQAATSWNTNAANPTS</sequence>
<dbReference type="InterPro" id="IPR002838">
    <property type="entry name" value="AIM24"/>
</dbReference>
<dbReference type="Gene3D" id="3.60.160.10">
    <property type="entry name" value="Mitochondrial biogenesis AIM24"/>
    <property type="match status" value="1"/>
</dbReference>
<dbReference type="Proteomes" id="UP000195781">
    <property type="component" value="Unassembled WGS sequence"/>
</dbReference>
<dbReference type="RefSeq" id="WP_094335361.1">
    <property type="nucleotide sequence ID" value="NZ_NFIE01000008.1"/>
</dbReference>
<organism evidence="1 2">
    <name type="scientific">[Collinsella] massiliensis</name>
    <dbReference type="NCBI Taxonomy" id="1232426"/>
    <lineage>
        <taxon>Bacteria</taxon>
        <taxon>Bacillati</taxon>
        <taxon>Actinomycetota</taxon>
        <taxon>Coriobacteriia</taxon>
        <taxon>Coriobacteriales</taxon>
        <taxon>Coriobacteriaceae</taxon>
        <taxon>Enorma</taxon>
    </lineage>
</organism>
<evidence type="ECO:0000313" key="1">
    <source>
        <dbReference type="EMBL" id="OUN88855.1"/>
    </source>
</evidence>
<dbReference type="SUPFAM" id="SSF51219">
    <property type="entry name" value="TRAP-like"/>
    <property type="match status" value="1"/>
</dbReference>